<name>A4F8L8_SACEN</name>
<proteinExistence type="predicted"/>
<accession>A4F8L8</accession>
<dbReference type="Proteomes" id="UP000006728">
    <property type="component" value="Chromosome"/>
</dbReference>
<sequence length="51" mass="4678">MPASPSARTISGFTSSSAKVGVSGVAGASACSGGAVSTSKSDAAVVLCSKS</sequence>
<organism evidence="1 2">
    <name type="scientific">Saccharopolyspora erythraea (strain ATCC 11635 / DSM 40517 / JCM 4748 / NBRC 13426 / NCIMB 8594 / NRRL 2338)</name>
    <dbReference type="NCBI Taxonomy" id="405948"/>
    <lineage>
        <taxon>Bacteria</taxon>
        <taxon>Bacillati</taxon>
        <taxon>Actinomycetota</taxon>
        <taxon>Actinomycetes</taxon>
        <taxon>Pseudonocardiales</taxon>
        <taxon>Pseudonocardiaceae</taxon>
        <taxon>Saccharopolyspora</taxon>
    </lineage>
</organism>
<reference evidence="1 2" key="1">
    <citation type="journal article" date="2007" name="Nat. Biotechnol.">
        <title>Complete genome sequence of the erythromycin-producing bacterium Saccharopolyspora erythraea NRRL23338.</title>
        <authorList>
            <person name="Oliynyk M."/>
            <person name="Samborskyy M."/>
            <person name="Lester J.B."/>
            <person name="Mironenko T."/>
            <person name="Scott N."/>
            <person name="Dickens S."/>
            <person name="Haydock S.F."/>
            <person name="Leadlay P.F."/>
        </authorList>
    </citation>
    <scope>NUCLEOTIDE SEQUENCE [LARGE SCALE GENOMIC DNA]</scope>
    <source>
        <strain evidence="2">ATCC 11635 / DSM 40517 / JCM 4748 / NBRC 13426 / NCIMB 8594 / NRRL 2338</strain>
    </source>
</reference>
<evidence type="ECO:0000313" key="2">
    <source>
        <dbReference type="Proteomes" id="UP000006728"/>
    </source>
</evidence>
<dbReference type="HOGENOM" id="CLU_3103507_0_0_11"/>
<keyword evidence="2" id="KW-1185">Reference proteome</keyword>
<evidence type="ECO:0000313" key="1">
    <source>
        <dbReference type="EMBL" id="CAM00393.1"/>
    </source>
</evidence>
<gene>
    <name evidence="1" type="ordered locus">SACE_1061</name>
</gene>
<protein>
    <submittedName>
        <fullName evidence="1">Uncharacterized protein</fullName>
    </submittedName>
</protein>
<dbReference type="KEGG" id="sen:SACE_1061"/>
<dbReference type="EMBL" id="AM420293">
    <property type="protein sequence ID" value="CAM00393.1"/>
    <property type="molecule type" value="Genomic_DNA"/>
</dbReference>
<dbReference type="AlphaFoldDB" id="A4F8L8"/>